<keyword evidence="4" id="KW-1185">Reference proteome</keyword>
<proteinExistence type="predicted"/>
<gene>
    <name evidence="3" type="ORF">CBER1_04304</name>
</gene>
<name>A0A2S6C6B8_9PEZI</name>
<dbReference type="EMBL" id="PNEN01000545">
    <property type="protein sequence ID" value="PPJ55271.1"/>
    <property type="molecule type" value="Genomic_DNA"/>
</dbReference>
<reference evidence="4" key="1">
    <citation type="journal article" date="2017" name="bioRxiv">
        <title>Conservation of a gene cluster reveals novel cercosporin biosynthetic mechanisms and extends production to the genus Colletotrichum.</title>
        <authorList>
            <person name="de Jonge R."/>
            <person name="Ebert M.K."/>
            <person name="Huitt-Roehl C.R."/>
            <person name="Pal P."/>
            <person name="Suttle J.C."/>
            <person name="Spanner R.E."/>
            <person name="Neubauer J.D."/>
            <person name="Jurick W.M.II."/>
            <person name="Stott K.A."/>
            <person name="Secor G.A."/>
            <person name="Thomma B.P.H.J."/>
            <person name="Van de Peer Y."/>
            <person name="Townsend C.A."/>
            <person name="Bolton M.D."/>
        </authorList>
    </citation>
    <scope>NUCLEOTIDE SEQUENCE [LARGE SCALE GENOMIC DNA]</scope>
    <source>
        <strain evidence="4">CBS538.71</strain>
    </source>
</reference>
<dbReference type="OrthoDB" id="10423177at2759"/>
<feature type="region of interest" description="Disordered" evidence="1">
    <location>
        <begin position="89"/>
        <end position="141"/>
    </location>
</feature>
<evidence type="ECO:0000313" key="3">
    <source>
        <dbReference type="EMBL" id="PPJ55271.1"/>
    </source>
</evidence>
<keyword evidence="2" id="KW-0732">Signal</keyword>
<accession>A0A2S6C6B8</accession>
<feature type="compositionally biased region" description="Polar residues" evidence="1">
    <location>
        <begin position="114"/>
        <end position="128"/>
    </location>
</feature>
<dbReference type="AlphaFoldDB" id="A0A2S6C6B8"/>
<evidence type="ECO:0000313" key="4">
    <source>
        <dbReference type="Proteomes" id="UP000237631"/>
    </source>
</evidence>
<protein>
    <submittedName>
        <fullName evidence="3">Uncharacterized protein</fullName>
    </submittedName>
</protein>
<sequence length="246" mass="25664">MRPSTLSAIAALATHAMAAPQLVLPVGHRSSTIAAATPAVVDPKAKVSTSELWGPAPTPEELSTPSIVAQKGTFVTTVIVTAPEAAVPKPTERDVASSVTTPAPTIPHGLGQKLSRSVKTHSTNTNTPVIAGEKPKSTHVPAAPDVAVVPGTSPRAFHCKVEGCFYDDDGSKVNMKARDVNEVMSTRTHTVFIAPEATPEDFALKTRMAAWTRTVTAGGEDPAFSSILSALDAAKSDRPFPHLPPQ</sequence>
<comment type="caution">
    <text evidence="3">The sequence shown here is derived from an EMBL/GenBank/DDBJ whole genome shotgun (WGS) entry which is preliminary data.</text>
</comment>
<evidence type="ECO:0000256" key="1">
    <source>
        <dbReference type="SAM" id="MobiDB-lite"/>
    </source>
</evidence>
<organism evidence="3 4">
    <name type="scientific">Cercospora berteroae</name>
    <dbReference type="NCBI Taxonomy" id="357750"/>
    <lineage>
        <taxon>Eukaryota</taxon>
        <taxon>Fungi</taxon>
        <taxon>Dikarya</taxon>
        <taxon>Ascomycota</taxon>
        <taxon>Pezizomycotina</taxon>
        <taxon>Dothideomycetes</taxon>
        <taxon>Dothideomycetidae</taxon>
        <taxon>Mycosphaerellales</taxon>
        <taxon>Mycosphaerellaceae</taxon>
        <taxon>Cercospora</taxon>
    </lineage>
</organism>
<evidence type="ECO:0000256" key="2">
    <source>
        <dbReference type="SAM" id="SignalP"/>
    </source>
</evidence>
<feature type="signal peptide" evidence="2">
    <location>
        <begin position="1"/>
        <end position="18"/>
    </location>
</feature>
<feature type="chain" id="PRO_5015505390" evidence="2">
    <location>
        <begin position="19"/>
        <end position="246"/>
    </location>
</feature>
<dbReference type="Proteomes" id="UP000237631">
    <property type="component" value="Unassembled WGS sequence"/>
</dbReference>